<dbReference type="EMBL" id="JN712910">
    <property type="protein sequence ID" value="AEZ50525.1"/>
    <property type="molecule type" value="Genomic_DNA"/>
</dbReference>
<organism evidence="1 2">
    <name type="scientific">Bacillus phage BCD7</name>
    <dbReference type="NCBI Taxonomy" id="1136534"/>
    <lineage>
        <taxon>Viruses</taxon>
        <taxon>Duplodnaviria</taxon>
        <taxon>Heunggongvirae</taxon>
        <taxon>Uroviricota</taxon>
        <taxon>Caudoviricetes</taxon>
        <taxon>Becedseptimavirus</taxon>
        <taxon>Becedseptimavirus BCD7</taxon>
    </lineage>
</organism>
<evidence type="ECO:0000313" key="1">
    <source>
        <dbReference type="EMBL" id="AEZ50525.1"/>
    </source>
</evidence>
<name>J9PVB7_9CAUD</name>
<dbReference type="Proteomes" id="UP000006298">
    <property type="component" value="Segment"/>
</dbReference>
<protein>
    <submittedName>
        <fullName evidence="1">Uncharacterized protein</fullName>
    </submittedName>
</protein>
<dbReference type="GeneID" id="14011597"/>
<sequence length="101" mass="11753">MALKNEMETSYGVNVHYWKVSNMQIDFNRHIVIITLGGYVDENARKNGSTPLEMRKVNVSPLDYEKYFCSATVSDEDVNHLKQCYVYLKEKHPEFCEATNI</sequence>
<reference evidence="1 2" key="1">
    <citation type="submission" date="2011-09" db="EMBL/GenBank/DDBJ databases">
        <title>Complete Genome Sequence of Bacillus cereus Bacteriophage BCD7.</title>
        <authorList>
            <person name="Lee J.-H."/>
            <person name="Shin H."/>
            <person name="Son B."/>
            <person name="Ryu S."/>
        </authorList>
    </citation>
    <scope>NUCLEOTIDE SEQUENCE [LARGE SCALE GENOMIC DNA]</scope>
</reference>
<gene>
    <name evidence="1" type="ORF">BCD7_0078</name>
</gene>
<proteinExistence type="predicted"/>
<dbReference type="RefSeq" id="YP_007005929.1">
    <property type="nucleotide sequence ID" value="NC_019515.1"/>
</dbReference>
<keyword evidence="2" id="KW-1185">Reference proteome</keyword>
<evidence type="ECO:0000313" key="2">
    <source>
        <dbReference type="Proteomes" id="UP000006298"/>
    </source>
</evidence>
<dbReference type="KEGG" id="vg:14011597"/>
<accession>J9PVB7</accession>